<feature type="region of interest" description="Disordered" evidence="1">
    <location>
        <begin position="24"/>
        <end position="146"/>
    </location>
</feature>
<evidence type="ECO:0000256" key="1">
    <source>
        <dbReference type="SAM" id="MobiDB-lite"/>
    </source>
</evidence>
<protein>
    <submittedName>
        <fullName evidence="2">Uncharacterized protein</fullName>
    </submittedName>
</protein>
<dbReference type="AlphaFoldDB" id="U4UEN4"/>
<feature type="compositionally biased region" description="Basic and acidic residues" evidence="1">
    <location>
        <begin position="131"/>
        <end position="141"/>
    </location>
</feature>
<dbReference type="Proteomes" id="UP000030742">
    <property type="component" value="Unassembled WGS sequence"/>
</dbReference>
<gene>
    <name evidence="2" type="ORF">D910_08144</name>
</gene>
<proteinExistence type="predicted"/>
<feature type="region of interest" description="Disordered" evidence="1">
    <location>
        <begin position="169"/>
        <end position="188"/>
    </location>
</feature>
<dbReference type="EMBL" id="KB632257">
    <property type="protein sequence ID" value="ERL90798.1"/>
    <property type="molecule type" value="Genomic_DNA"/>
</dbReference>
<reference evidence="2 3" key="1">
    <citation type="journal article" date="2013" name="Genome Biol.">
        <title>Draft genome of the mountain pine beetle, Dendroctonus ponderosae Hopkins, a major forest pest.</title>
        <authorList>
            <person name="Keeling C.I."/>
            <person name="Yuen M.M."/>
            <person name="Liao N.Y."/>
            <person name="Docking T.R."/>
            <person name="Chan S.K."/>
            <person name="Taylor G.A."/>
            <person name="Palmquist D.L."/>
            <person name="Jackman S.D."/>
            <person name="Nguyen A."/>
            <person name="Li M."/>
            <person name="Henderson H."/>
            <person name="Janes J.K."/>
            <person name="Zhao Y."/>
            <person name="Pandoh P."/>
            <person name="Moore R."/>
            <person name="Sperling F.A."/>
            <person name="Huber D.P."/>
            <person name="Birol I."/>
            <person name="Jones S.J."/>
            <person name="Bohlmann J."/>
        </authorList>
    </citation>
    <scope>NUCLEOTIDE SEQUENCE</scope>
</reference>
<feature type="compositionally biased region" description="Basic residues" evidence="1">
    <location>
        <begin position="113"/>
        <end position="130"/>
    </location>
</feature>
<name>U4UEN4_DENPD</name>
<organism evidence="2 3">
    <name type="scientific">Dendroctonus ponderosae</name>
    <name type="common">Mountain pine beetle</name>
    <dbReference type="NCBI Taxonomy" id="77166"/>
    <lineage>
        <taxon>Eukaryota</taxon>
        <taxon>Metazoa</taxon>
        <taxon>Ecdysozoa</taxon>
        <taxon>Arthropoda</taxon>
        <taxon>Hexapoda</taxon>
        <taxon>Insecta</taxon>
        <taxon>Pterygota</taxon>
        <taxon>Neoptera</taxon>
        <taxon>Endopterygota</taxon>
        <taxon>Coleoptera</taxon>
        <taxon>Polyphaga</taxon>
        <taxon>Cucujiformia</taxon>
        <taxon>Curculionidae</taxon>
        <taxon>Scolytinae</taxon>
        <taxon>Dendroctonus</taxon>
    </lineage>
</organism>
<dbReference type="OrthoDB" id="6363430at2759"/>
<evidence type="ECO:0000313" key="3">
    <source>
        <dbReference type="Proteomes" id="UP000030742"/>
    </source>
</evidence>
<evidence type="ECO:0000313" key="2">
    <source>
        <dbReference type="EMBL" id="ERL90798.1"/>
    </source>
</evidence>
<sequence length="208" mass="22969">MSITRKVSIHFKGKKEKERLKKLAMGGVGDPKQVPPSDGAALSNRRLFCRSPDPQKTPSIDSKKSTTEASNCDPKTPNSSESDKKKEKKGRKSVSVSPDRNRHVHMQHDGLAAKKHKKHRRERSGGRTRRGSTDPRMRERSFSVCTDRSLGAGGAAGSFLYEEYSDRERTNSGSSCESPDNHRKFSGISNAPLNGKLPWCGCWGNGCL</sequence>
<accession>U4UEN4</accession>